<dbReference type="EMBL" id="JBJKTR010000017">
    <property type="protein sequence ID" value="KAL3337180.1"/>
    <property type="molecule type" value="Genomic_DNA"/>
</dbReference>
<keyword evidence="2" id="KW-1185">Reference proteome</keyword>
<gene>
    <name evidence="1" type="ORF">AABB24_029700</name>
</gene>
<reference evidence="1 2" key="1">
    <citation type="submission" date="2024-05" db="EMBL/GenBank/DDBJ databases">
        <title>De novo assembly of an allotetraploid wild potato.</title>
        <authorList>
            <person name="Hosaka A.J."/>
        </authorList>
    </citation>
    <scope>NUCLEOTIDE SEQUENCE [LARGE SCALE GENOMIC DNA]</scope>
    <source>
        <tissue evidence="1">Young leaves</tissue>
    </source>
</reference>
<name>A0ABD2S0X6_9SOLN</name>
<dbReference type="Proteomes" id="UP001627284">
    <property type="component" value="Unassembled WGS sequence"/>
</dbReference>
<evidence type="ECO:0000313" key="2">
    <source>
        <dbReference type="Proteomes" id="UP001627284"/>
    </source>
</evidence>
<protein>
    <submittedName>
        <fullName evidence="1">Uncharacterized protein</fullName>
    </submittedName>
</protein>
<dbReference type="EMBL" id="JBJKTR010000017">
    <property type="protein sequence ID" value="KAL3337181.1"/>
    <property type="molecule type" value="Genomic_DNA"/>
</dbReference>
<comment type="caution">
    <text evidence="1">The sequence shown here is derived from an EMBL/GenBank/DDBJ whole genome shotgun (WGS) entry which is preliminary data.</text>
</comment>
<evidence type="ECO:0000313" key="1">
    <source>
        <dbReference type="EMBL" id="KAL3337181.1"/>
    </source>
</evidence>
<dbReference type="AlphaFoldDB" id="A0ABD2S0X6"/>
<organism evidence="1 2">
    <name type="scientific">Solanum stoloniferum</name>
    <dbReference type="NCBI Taxonomy" id="62892"/>
    <lineage>
        <taxon>Eukaryota</taxon>
        <taxon>Viridiplantae</taxon>
        <taxon>Streptophyta</taxon>
        <taxon>Embryophyta</taxon>
        <taxon>Tracheophyta</taxon>
        <taxon>Spermatophyta</taxon>
        <taxon>Magnoliopsida</taxon>
        <taxon>eudicotyledons</taxon>
        <taxon>Gunneridae</taxon>
        <taxon>Pentapetalae</taxon>
        <taxon>asterids</taxon>
        <taxon>lamiids</taxon>
        <taxon>Solanales</taxon>
        <taxon>Solanaceae</taxon>
        <taxon>Solanoideae</taxon>
        <taxon>Solaneae</taxon>
        <taxon>Solanum</taxon>
    </lineage>
</organism>
<proteinExistence type="predicted"/>
<accession>A0ABD2S0X6</accession>
<sequence>MATCENDVQVEGVKKGLELEFSSSEKVQNRLYASHIQQYIQIYTDIQVQNVKLQGWDSVQVFGSYKYMKRADIHAHIPRYTANIYPKRDWAELKQLQRNWPNKGPISLSLLPLYLFNYV</sequence>